<dbReference type="EMBL" id="CAMAPF010000935">
    <property type="protein sequence ID" value="CAH9124739.1"/>
    <property type="molecule type" value="Genomic_DNA"/>
</dbReference>
<protein>
    <submittedName>
        <fullName evidence="2">Uncharacterized protein</fullName>
    </submittedName>
</protein>
<keyword evidence="3" id="KW-1185">Reference proteome</keyword>
<proteinExistence type="predicted"/>
<feature type="compositionally biased region" description="Basic and acidic residues" evidence="1">
    <location>
        <begin position="78"/>
        <end position="92"/>
    </location>
</feature>
<dbReference type="AlphaFoldDB" id="A0AAV0EKN4"/>
<feature type="region of interest" description="Disordered" evidence="1">
    <location>
        <begin position="75"/>
        <end position="115"/>
    </location>
</feature>
<reference evidence="2" key="1">
    <citation type="submission" date="2022-07" db="EMBL/GenBank/DDBJ databases">
        <authorList>
            <person name="Macas J."/>
            <person name="Novak P."/>
            <person name="Neumann P."/>
        </authorList>
    </citation>
    <scope>NUCLEOTIDE SEQUENCE</scope>
</reference>
<accession>A0AAV0EKN4</accession>
<sequence length="115" mass="12196">MVNGLHGRVGEDGSAVAGVRPVGGNPEEHIQGQIAAGIRRPVRPDLLNPERIRKMGEQNLRGKSILLRRVLAGNRGNASEHLRPVPGDRETGGETPAAARGEGERELRYGVGGVP</sequence>
<comment type="caution">
    <text evidence="2">The sequence shown here is derived from an EMBL/GenBank/DDBJ whole genome shotgun (WGS) entry which is preliminary data.</text>
</comment>
<evidence type="ECO:0000313" key="3">
    <source>
        <dbReference type="Proteomes" id="UP001152523"/>
    </source>
</evidence>
<feature type="region of interest" description="Disordered" evidence="1">
    <location>
        <begin position="1"/>
        <end position="30"/>
    </location>
</feature>
<name>A0AAV0EKN4_9ASTE</name>
<evidence type="ECO:0000313" key="2">
    <source>
        <dbReference type="EMBL" id="CAH9124739.1"/>
    </source>
</evidence>
<gene>
    <name evidence="2" type="ORF">CEPIT_LOCUS26212</name>
</gene>
<dbReference type="Proteomes" id="UP001152523">
    <property type="component" value="Unassembled WGS sequence"/>
</dbReference>
<evidence type="ECO:0000256" key="1">
    <source>
        <dbReference type="SAM" id="MobiDB-lite"/>
    </source>
</evidence>
<organism evidence="2 3">
    <name type="scientific">Cuscuta epithymum</name>
    <dbReference type="NCBI Taxonomy" id="186058"/>
    <lineage>
        <taxon>Eukaryota</taxon>
        <taxon>Viridiplantae</taxon>
        <taxon>Streptophyta</taxon>
        <taxon>Embryophyta</taxon>
        <taxon>Tracheophyta</taxon>
        <taxon>Spermatophyta</taxon>
        <taxon>Magnoliopsida</taxon>
        <taxon>eudicotyledons</taxon>
        <taxon>Gunneridae</taxon>
        <taxon>Pentapetalae</taxon>
        <taxon>asterids</taxon>
        <taxon>lamiids</taxon>
        <taxon>Solanales</taxon>
        <taxon>Convolvulaceae</taxon>
        <taxon>Cuscuteae</taxon>
        <taxon>Cuscuta</taxon>
        <taxon>Cuscuta subgen. Cuscuta</taxon>
    </lineage>
</organism>